<dbReference type="Proteomes" id="UP000199664">
    <property type="component" value="Unassembled WGS sequence"/>
</dbReference>
<name>A0A1H7NS11_9HYPH</name>
<dbReference type="InterPro" id="IPR052703">
    <property type="entry name" value="Aromatic_CoA_ox/epox"/>
</dbReference>
<proteinExistence type="predicted"/>
<dbReference type="InterPro" id="IPR009078">
    <property type="entry name" value="Ferritin-like_SF"/>
</dbReference>
<protein>
    <submittedName>
        <fullName evidence="1">1,2-phenylacetyl-CoA epoxidase, catalytic subunit</fullName>
    </submittedName>
</protein>
<reference evidence="2" key="1">
    <citation type="submission" date="2016-10" db="EMBL/GenBank/DDBJ databases">
        <authorList>
            <person name="Varghese N."/>
            <person name="Submissions S."/>
        </authorList>
    </citation>
    <scope>NUCLEOTIDE SEQUENCE [LARGE SCALE GENOMIC DNA]</scope>
    <source>
        <strain evidence="2">LMG 26383,CCUG 61248,R- 45681</strain>
    </source>
</reference>
<dbReference type="GO" id="GO:0005829">
    <property type="term" value="C:cytosol"/>
    <property type="evidence" value="ECO:0007669"/>
    <property type="project" value="TreeGrafter"/>
</dbReference>
<dbReference type="RefSeq" id="WP_244543797.1">
    <property type="nucleotide sequence ID" value="NZ_FOAN01000003.1"/>
</dbReference>
<organism evidence="1 2">
    <name type="scientific">Bosea lupini</name>
    <dbReference type="NCBI Taxonomy" id="1036779"/>
    <lineage>
        <taxon>Bacteria</taxon>
        <taxon>Pseudomonadati</taxon>
        <taxon>Pseudomonadota</taxon>
        <taxon>Alphaproteobacteria</taxon>
        <taxon>Hyphomicrobiales</taxon>
        <taxon>Boseaceae</taxon>
        <taxon>Bosea</taxon>
    </lineage>
</organism>
<dbReference type="Pfam" id="PF05138">
    <property type="entry name" value="PaaA_PaaC"/>
    <property type="match status" value="1"/>
</dbReference>
<dbReference type="SUPFAM" id="SSF47240">
    <property type="entry name" value="Ferritin-like"/>
    <property type="match status" value="1"/>
</dbReference>
<dbReference type="PANTHER" id="PTHR30458:SF0">
    <property type="entry name" value="1,2-PHENYLACETYL-COA EPOXIDASE, SUBUNIT C"/>
    <property type="match status" value="1"/>
</dbReference>
<dbReference type="AlphaFoldDB" id="A0A1H7NS11"/>
<dbReference type="GO" id="GO:0010124">
    <property type="term" value="P:phenylacetate catabolic process"/>
    <property type="evidence" value="ECO:0007669"/>
    <property type="project" value="InterPro"/>
</dbReference>
<dbReference type="STRING" id="1036779.SAMN04515666_103246"/>
<keyword evidence="2" id="KW-1185">Reference proteome</keyword>
<evidence type="ECO:0000313" key="1">
    <source>
        <dbReference type="EMBL" id="SEL26390.1"/>
    </source>
</evidence>
<gene>
    <name evidence="1" type="ORF">SAMN04515666_103246</name>
</gene>
<evidence type="ECO:0000313" key="2">
    <source>
        <dbReference type="Proteomes" id="UP000199664"/>
    </source>
</evidence>
<dbReference type="InterPro" id="IPR007814">
    <property type="entry name" value="PaaA_PaaC"/>
</dbReference>
<dbReference type="Gene3D" id="1.20.1260.10">
    <property type="match status" value="1"/>
</dbReference>
<dbReference type="PANTHER" id="PTHR30458">
    <property type="entry name" value="PHENYLACETIC ACID DEGRADATION PROTEIN PAA"/>
    <property type="match status" value="1"/>
</dbReference>
<sequence>MTSDADTMPLEDYLAQGGKLTTSENAPPRYRGELLRLMATFVDSELAGAAGFADIINQGPGIKERIAASRIVLEKLDHAERVLAVMGEFGADISRYANHHPWAERVARDSDLGAARHGADMRLAVLHYPLQGWLDAVVMNVLMGQAVVIQIEEFAGLSYQPLAEIFRAILPRERRHTELGEEGLRKLLEDAGNRPQIAAALAYWRPRVAASFGRGSSAHFETQRKFGLRHTGNAELAAAWERQVGKLLHAIGIA</sequence>
<dbReference type="InterPro" id="IPR012347">
    <property type="entry name" value="Ferritin-like"/>
</dbReference>
<dbReference type="EMBL" id="FOAN01000003">
    <property type="protein sequence ID" value="SEL26390.1"/>
    <property type="molecule type" value="Genomic_DNA"/>
</dbReference>
<accession>A0A1H7NS11</accession>